<protein>
    <submittedName>
        <fullName evidence="1">Uncharacterized protein</fullName>
    </submittedName>
</protein>
<dbReference type="EMBL" id="GGEC01064324">
    <property type="protein sequence ID" value="MBX44808.1"/>
    <property type="molecule type" value="Transcribed_RNA"/>
</dbReference>
<proteinExistence type="predicted"/>
<reference evidence="1" key="1">
    <citation type="submission" date="2018-02" db="EMBL/GenBank/DDBJ databases">
        <title>Rhizophora mucronata_Transcriptome.</title>
        <authorList>
            <person name="Meera S.P."/>
            <person name="Sreeshan A."/>
            <person name="Augustine A."/>
        </authorList>
    </citation>
    <scope>NUCLEOTIDE SEQUENCE</scope>
    <source>
        <tissue evidence="1">Leaf</tissue>
    </source>
</reference>
<name>A0A2P2NQM1_RHIMU</name>
<accession>A0A2P2NQM1</accession>
<sequence>MTLLFLVEIKLSLKEKFRELEDGLAAFGREVRYRIRFHLKSIGILRVDI</sequence>
<organism evidence="1">
    <name type="scientific">Rhizophora mucronata</name>
    <name type="common">Asiatic mangrove</name>
    <dbReference type="NCBI Taxonomy" id="61149"/>
    <lineage>
        <taxon>Eukaryota</taxon>
        <taxon>Viridiplantae</taxon>
        <taxon>Streptophyta</taxon>
        <taxon>Embryophyta</taxon>
        <taxon>Tracheophyta</taxon>
        <taxon>Spermatophyta</taxon>
        <taxon>Magnoliopsida</taxon>
        <taxon>eudicotyledons</taxon>
        <taxon>Gunneridae</taxon>
        <taxon>Pentapetalae</taxon>
        <taxon>rosids</taxon>
        <taxon>fabids</taxon>
        <taxon>Malpighiales</taxon>
        <taxon>Rhizophoraceae</taxon>
        <taxon>Rhizophora</taxon>
    </lineage>
</organism>
<dbReference type="AlphaFoldDB" id="A0A2P2NQM1"/>
<evidence type="ECO:0000313" key="1">
    <source>
        <dbReference type="EMBL" id="MBX44808.1"/>
    </source>
</evidence>